<feature type="transmembrane region" description="Helical" evidence="6">
    <location>
        <begin position="79"/>
        <end position="103"/>
    </location>
</feature>
<evidence type="ECO:0000313" key="8">
    <source>
        <dbReference type="Proteomes" id="UP000004846"/>
    </source>
</evidence>
<dbReference type="CDD" id="cd10432">
    <property type="entry name" value="BI-1-like_bacterial"/>
    <property type="match status" value="1"/>
</dbReference>
<dbReference type="Pfam" id="PF01027">
    <property type="entry name" value="Bax1-I"/>
    <property type="match status" value="1"/>
</dbReference>
<evidence type="ECO:0000256" key="3">
    <source>
        <dbReference type="ARBA" id="ARBA00022692"/>
    </source>
</evidence>
<sequence>MNNQEYIQTGTGLNKFYAKIYGFLALGIGISAIMAYAMTTVFLPVLATLFQSSLAFWMIWLVEIGLVLYLGAKAQKNPTIAIAGFVAYALLNGVTLSVTLLMYTGGTVAGAFLSAAATFGAMSLVGVFTKKDLSAVGHAAYSALIGIIIAMLLNMFLLHSNAVEFFISILMVLIFSGITAYDNQRIRQVYAQTGDQAGTGMAVFFALQLYLDFINLFLAFLRIFGKNN</sequence>
<evidence type="ECO:0000256" key="1">
    <source>
        <dbReference type="ARBA" id="ARBA00004141"/>
    </source>
</evidence>
<comment type="caution">
    <text evidence="7">The sequence shown here is derived from an EMBL/GenBank/DDBJ whole genome shotgun (WGS) entry which is preliminary data.</text>
</comment>
<feature type="transmembrane region" description="Helical" evidence="6">
    <location>
        <begin position="202"/>
        <end position="224"/>
    </location>
</feature>
<evidence type="ECO:0000256" key="2">
    <source>
        <dbReference type="ARBA" id="ARBA00010350"/>
    </source>
</evidence>
<feature type="transmembrane region" description="Helical" evidence="6">
    <location>
        <begin position="109"/>
        <end position="128"/>
    </location>
</feature>
<reference evidence="7 8" key="1">
    <citation type="submission" date="2010-07" db="EMBL/GenBank/DDBJ databases">
        <authorList>
            <person name="Sid Ahmed O."/>
        </authorList>
    </citation>
    <scope>NUCLEOTIDE SEQUENCE [LARGE SCALE GENOMIC DNA]</scope>
    <source>
        <strain evidence="7 8">TX4248</strain>
    </source>
</reference>
<accession>A0A125W9F2</accession>
<proteinExistence type="inferred from homology"/>
<keyword evidence="5 6" id="KW-0472">Membrane</keyword>
<comment type="subcellular location">
    <subcellularLocation>
        <location evidence="1">Membrane</location>
        <topology evidence="1">Multi-pass membrane protein</topology>
    </subcellularLocation>
</comment>
<dbReference type="AlphaFoldDB" id="A0A125W9F2"/>
<dbReference type="PANTHER" id="PTHR23291">
    <property type="entry name" value="BAX INHIBITOR-RELATED"/>
    <property type="match status" value="1"/>
</dbReference>
<name>A0A125W9F2_ENTFL</name>
<dbReference type="HOGENOM" id="CLU_058671_1_2_9"/>
<dbReference type="EMBL" id="AEBR01000009">
    <property type="protein sequence ID" value="EFM83945.1"/>
    <property type="molecule type" value="Genomic_DNA"/>
</dbReference>
<evidence type="ECO:0000313" key="7">
    <source>
        <dbReference type="EMBL" id="EFM83945.1"/>
    </source>
</evidence>
<feature type="transmembrane region" description="Helical" evidence="6">
    <location>
        <begin position="54"/>
        <end position="72"/>
    </location>
</feature>
<evidence type="ECO:0000256" key="5">
    <source>
        <dbReference type="ARBA" id="ARBA00023136"/>
    </source>
</evidence>
<dbReference type="GO" id="GO:0005886">
    <property type="term" value="C:plasma membrane"/>
    <property type="evidence" value="ECO:0007669"/>
    <property type="project" value="TreeGrafter"/>
</dbReference>
<comment type="similarity">
    <text evidence="2 6">Belongs to the BI1 family.</text>
</comment>
<organism evidence="7 8">
    <name type="scientific">Enterococcus faecalis TX4248</name>
    <dbReference type="NCBI Taxonomy" id="749495"/>
    <lineage>
        <taxon>Bacteria</taxon>
        <taxon>Bacillati</taxon>
        <taxon>Bacillota</taxon>
        <taxon>Bacilli</taxon>
        <taxon>Lactobacillales</taxon>
        <taxon>Enterococcaceae</taxon>
        <taxon>Enterococcus</taxon>
    </lineage>
</organism>
<protein>
    <recommendedName>
        <fullName evidence="9">Inhibitor of apoptosis-promoting Bax1</fullName>
    </recommendedName>
</protein>
<dbReference type="Proteomes" id="UP000004846">
    <property type="component" value="Unassembled WGS sequence"/>
</dbReference>
<dbReference type="PANTHER" id="PTHR23291:SF50">
    <property type="entry name" value="PROTEIN LIFEGUARD 4"/>
    <property type="match status" value="1"/>
</dbReference>
<evidence type="ECO:0008006" key="9">
    <source>
        <dbReference type="Google" id="ProtNLM"/>
    </source>
</evidence>
<evidence type="ECO:0000256" key="4">
    <source>
        <dbReference type="ARBA" id="ARBA00022989"/>
    </source>
</evidence>
<feature type="transmembrane region" description="Helical" evidence="6">
    <location>
        <begin position="165"/>
        <end position="181"/>
    </location>
</feature>
<dbReference type="InterPro" id="IPR006214">
    <property type="entry name" value="Bax_inhibitor_1-related"/>
</dbReference>
<dbReference type="RefSeq" id="WP_002357165.1">
    <property type="nucleotide sequence ID" value="NZ_GL454415.1"/>
</dbReference>
<keyword evidence="3 6" id="KW-0812">Transmembrane</keyword>
<gene>
    <name evidence="7" type="ORF">HMPREF9498_00397</name>
</gene>
<feature type="transmembrane region" description="Helical" evidence="6">
    <location>
        <begin position="140"/>
        <end position="159"/>
    </location>
</feature>
<keyword evidence="4 6" id="KW-1133">Transmembrane helix</keyword>
<evidence type="ECO:0000256" key="6">
    <source>
        <dbReference type="RuleBase" id="RU004379"/>
    </source>
</evidence>
<feature type="transmembrane region" description="Helical" evidence="6">
    <location>
        <begin position="20"/>
        <end position="42"/>
    </location>
</feature>